<dbReference type="InterPro" id="IPR057670">
    <property type="entry name" value="SH3_retrovirus"/>
</dbReference>
<comment type="caution">
    <text evidence="11">The sequence shown here is derived from an EMBL/GenBank/DDBJ whole genome shotgun (WGS) entry which is preliminary data.</text>
</comment>
<evidence type="ECO:0000256" key="2">
    <source>
        <dbReference type="ARBA" id="ARBA00022723"/>
    </source>
</evidence>
<dbReference type="Gene3D" id="3.30.420.10">
    <property type="entry name" value="Ribonuclease H-like superfamily/Ribonuclease H"/>
    <property type="match status" value="1"/>
</dbReference>
<evidence type="ECO:0000256" key="3">
    <source>
        <dbReference type="ARBA" id="ARBA00022759"/>
    </source>
</evidence>
<sequence>MARTMLAEKNMPKEFWAEAIYTTVYLLNRCPTKVVQNKTPIEAWSGQKPSAQHLRVFGSICYVHIPKKKRHKLEEKSEKGIFLGYA</sequence>
<evidence type="ECO:0000256" key="6">
    <source>
        <dbReference type="ARBA" id="ARBA00022908"/>
    </source>
</evidence>
<dbReference type="InterPro" id="IPR012337">
    <property type="entry name" value="RNaseH-like_sf"/>
</dbReference>
<evidence type="ECO:0000256" key="4">
    <source>
        <dbReference type="ARBA" id="ARBA00022801"/>
    </source>
</evidence>
<dbReference type="GO" id="GO:0003676">
    <property type="term" value="F:nucleic acid binding"/>
    <property type="evidence" value="ECO:0007669"/>
    <property type="project" value="InterPro"/>
</dbReference>
<organism evidence="11 12">
    <name type="scientific">Striga hermonthica</name>
    <name type="common">Purple witchweed</name>
    <name type="synonym">Buchnera hermonthica</name>
    <dbReference type="NCBI Taxonomy" id="68872"/>
    <lineage>
        <taxon>Eukaryota</taxon>
        <taxon>Viridiplantae</taxon>
        <taxon>Streptophyta</taxon>
        <taxon>Embryophyta</taxon>
        <taxon>Tracheophyta</taxon>
        <taxon>Spermatophyta</taxon>
        <taxon>Magnoliopsida</taxon>
        <taxon>eudicotyledons</taxon>
        <taxon>Gunneridae</taxon>
        <taxon>Pentapetalae</taxon>
        <taxon>asterids</taxon>
        <taxon>lamiids</taxon>
        <taxon>Lamiales</taxon>
        <taxon>Orobanchaceae</taxon>
        <taxon>Buchnereae</taxon>
        <taxon>Striga</taxon>
    </lineage>
</organism>
<evidence type="ECO:0000313" key="11">
    <source>
        <dbReference type="EMBL" id="CAA0832646.1"/>
    </source>
</evidence>
<dbReference type="SUPFAM" id="SSF53098">
    <property type="entry name" value="Ribonuclease H-like"/>
    <property type="match status" value="1"/>
</dbReference>
<dbReference type="GO" id="GO:0016787">
    <property type="term" value="F:hydrolase activity"/>
    <property type="evidence" value="ECO:0007669"/>
    <property type="project" value="UniProtKB-KW"/>
</dbReference>
<keyword evidence="6" id="KW-0229">DNA integration</keyword>
<evidence type="ECO:0000256" key="7">
    <source>
        <dbReference type="ARBA" id="ARBA00022918"/>
    </source>
</evidence>
<keyword evidence="8" id="KW-0808">Transferase</keyword>
<keyword evidence="3" id="KW-0255">Endonuclease</keyword>
<keyword evidence="5" id="KW-0460">Magnesium</keyword>
<feature type="domain" description="Retroviral polymerase SH3-like" evidence="10">
    <location>
        <begin position="59"/>
        <end position="86"/>
    </location>
</feature>
<dbReference type="PANTHER" id="PTHR42648">
    <property type="entry name" value="TRANSPOSASE, PUTATIVE-RELATED"/>
    <property type="match status" value="1"/>
</dbReference>
<keyword evidence="2" id="KW-0479">Metal-binding</keyword>
<dbReference type="Pfam" id="PF25597">
    <property type="entry name" value="SH3_retrovirus"/>
    <property type="match status" value="1"/>
</dbReference>
<evidence type="ECO:0000256" key="8">
    <source>
        <dbReference type="ARBA" id="ARBA00022932"/>
    </source>
</evidence>
<evidence type="ECO:0000256" key="9">
    <source>
        <dbReference type="ARBA" id="ARBA00023172"/>
    </source>
</evidence>
<keyword evidence="12" id="KW-1185">Reference proteome</keyword>
<dbReference type="GO" id="GO:0046872">
    <property type="term" value="F:metal ion binding"/>
    <property type="evidence" value="ECO:0007669"/>
    <property type="project" value="UniProtKB-KW"/>
</dbReference>
<keyword evidence="8" id="KW-0239">DNA-directed DNA polymerase</keyword>
<gene>
    <name evidence="11" type="ORF">SHERM_27920</name>
</gene>
<dbReference type="GO" id="GO:0003887">
    <property type="term" value="F:DNA-directed DNA polymerase activity"/>
    <property type="evidence" value="ECO:0007669"/>
    <property type="project" value="UniProtKB-KW"/>
</dbReference>
<dbReference type="GO" id="GO:0003964">
    <property type="term" value="F:RNA-directed DNA polymerase activity"/>
    <property type="evidence" value="ECO:0007669"/>
    <property type="project" value="UniProtKB-KW"/>
</dbReference>
<reference evidence="11" key="1">
    <citation type="submission" date="2019-12" db="EMBL/GenBank/DDBJ databases">
        <authorList>
            <person name="Scholes J."/>
        </authorList>
    </citation>
    <scope>NUCLEOTIDE SEQUENCE</scope>
</reference>
<dbReference type="EMBL" id="CACSLK010027837">
    <property type="protein sequence ID" value="CAA0832646.1"/>
    <property type="molecule type" value="Genomic_DNA"/>
</dbReference>
<dbReference type="InterPro" id="IPR039537">
    <property type="entry name" value="Retrotran_Ty1/copia-like"/>
</dbReference>
<keyword evidence="7" id="KW-0695">RNA-directed DNA polymerase</keyword>
<evidence type="ECO:0000259" key="10">
    <source>
        <dbReference type="Pfam" id="PF25597"/>
    </source>
</evidence>
<protein>
    <submittedName>
        <fullName evidence="11">Uncharacterized mitochondrial protein AtMg00710</fullName>
    </submittedName>
</protein>
<feature type="non-terminal residue" evidence="11">
    <location>
        <position position="1"/>
    </location>
</feature>
<dbReference type="InterPro" id="IPR036397">
    <property type="entry name" value="RNaseH_sf"/>
</dbReference>
<keyword evidence="4" id="KW-0378">Hydrolase</keyword>
<keyword evidence="9" id="KW-0233">DNA recombination</keyword>
<name>A0A9N7RK03_STRHE</name>
<dbReference type="OrthoDB" id="1750395at2759"/>
<dbReference type="GO" id="GO:0015074">
    <property type="term" value="P:DNA integration"/>
    <property type="evidence" value="ECO:0007669"/>
    <property type="project" value="UniProtKB-KW"/>
</dbReference>
<accession>A0A9N7RK03</accession>
<keyword evidence="8" id="KW-0548">Nucleotidyltransferase</keyword>
<dbReference type="AlphaFoldDB" id="A0A9N7RK03"/>
<proteinExistence type="predicted"/>
<keyword evidence="1" id="KW-0540">Nuclease</keyword>
<dbReference type="Proteomes" id="UP001153555">
    <property type="component" value="Unassembled WGS sequence"/>
</dbReference>
<dbReference type="GO" id="GO:0004519">
    <property type="term" value="F:endonuclease activity"/>
    <property type="evidence" value="ECO:0007669"/>
    <property type="project" value="UniProtKB-KW"/>
</dbReference>
<dbReference type="PANTHER" id="PTHR42648:SF11">
    <property type="entry name" value="TRANSPOSON TY4-P GAG-POL POLYPROTEIN"/>
    <property type="match status" value="1"/>
</dbReference>
<evidence type="ECO:0000313" key="12">
    <source>
        <dbReference type="Proteomes" id="UP001153555"/>
    </source>
</evidence>
<feature type="non-terminal residue" evidence="11">
    <location>
        <position position="86"/>
    </location>
</feature>
<dbReference type="GO" id="GO:0006310">
    <property type="term" value="P:DNA recombination"/>
    <property type="evidence" value="ECO:0007669"/>
    <property type="project" value="UniProtKB-KW"/>
</dbReference>
<evidence type="ECO:0000256" key="1">
    <source>
        <dbReference type="ARBA" id="ARBA00022722"/>
    </source>
</evidence>
<evidence type="ECO:0000256" key="5">
    <source>
        <dbReference type="ARBA" id="ARBA00022842"/>
    </source>
</evidence>